<dbReference type="Proteomes" id="UP000034531">
    <property type="component" value="Unassembled WGS sequence"/>
</dbReference>
<dbReference type="AlphaFoldDB" id="A0A0G0TP38"/>
<evidence type="ECO:0000313" key="1">
    <source>
        <dbReference type="EMBL" id="KKR48815.1"/>
    </source>
</evidence>
<dbReference type="EMBL" id="LBYI01000035">
    <property type="protein sequence ID" value="KKR48815.1"/>
    <property type="molecule type" value="Genomic_DNA"/>
</dbReference>
<comment type="caution">
    <text evidence="1">The sequence shown here is derived from an EMBL/GenBank/DDBJ whole genome shotgun (WGS) entry which is preliminary data.</text>
</comment>
<gene>
    <name evidence="1" type="ORF">UT84_C0035G0006</name>
</gene>
<sequence length="34" mass="3896">MSKDQSGRLIYLSLLLLKLNPAKRLIQALTQLKK</sequence>
<protein>
    <submittedName>
        <fullName evidence="1">Uncharacterized protein</fullName>
    </submittedName>
</protein>
<name>A0A0G0TP38_9BACT</name>
<reference evidence="1 2" key="1">
    <citation type="journal article" date="2015" name="Nature">
        <title>rRNA introns, odd ribosomes, and small enigmatic genomes across a large radiation of phyla.</title>
        <authorList>
            <person name="Brown C.T."/>
            <person name="Hug L.A."/>
            <person name="Thomas B.C."/>
            <person name="Sharon I."/>
            <person name="Castelle C.J."/>
            <person name="Singh A."/>
            <person name="Wilkins M.J."/>
            <person name="Williams K.H."/>
            <person name="Banfield J.F."/>
        </authorList>
    </citation>
    <scope>NUCLEOTIDE SEQUENCE [LARGE SCALE GENOMIC DNA]</scope>
</reference>
<proteinExistence type="predicted"/>
<accession>A0A0G0TP38</accession>
<organism evidence="1 2">
    <name type="scientific">Candidatus Curtissbacteria bacterium GW2011_GWA1_40_16</name>
    <dbReference type="NCBI Taxonomy" id="1618405"/>
    <lineage>
        <taxon>Bacteria</taxon>
        <taxon>Candidatus Curtissiibacteriota</taxon>
    </lineage>
</organism>
<evidence type="ECO:0000313" key="2">
    <source>
        <dbReference type="Proteomes" id="UP000034531"/>
    </source>
</evidence>